<dbReference type="AlphaFoldDB" id="A0A226DYZ2"/>
<evidence type="ECO:0000259" key="13">
    <source>
        <dbReference type="PROSITE" id="PS50157"/>
    </source>
</evidence>
<sequence>MDYQDVEEFINPDEIKQEEEFMHCDETNPTDWSELLRDLKVLEDTVLKAETTFGEIVDKWQNYFGDHISCNFNLMLDWLLSIKSSLDEVTQKYRADQAPPSSPSCQDFLHSPSDEDPLKLEPKLPEDDDDHGQGQRRMRSTRSRKPVLTFKPDSSSSSSSEDSTGAHSNLSDDWTPPSPQAQSPQPKSPSSTVPSKKRGKYKKKNPEKLPKKKKNPDIRSRQKAECHICHKVLATRDGLKSHIQLLHEPDQLKFRCTLCARAFDRKSQLDSHILTHSGSKTYICETCGWSFYQYTNLVQHMRKHSDERPLKCDQCEESFKYPQSLKSHVQTKHSERGNQCAECGKTFPTEGRLKRHEGQVHQTVRKYPCPHCEKGFKRPDHLKYHLKSHDRRGDVGGGE</sequence>
<evidence type="ECO:0000256" key="5">
    <source>
        <dbReference type="ARBA" id="ARBA00022771"/>
    </source>
</evidence>
<feature type="domain" description="C2H2-type" evidence="13">
    <location>
        <begin position="282"/>
        <end position="309"/>
    </location>
</feature>
<proteinExistence type="inferred from homology"/>
<feature type="domain" description="C2H2-type" evidence="13">
    <location>
        <begin position="310"/>
        <end position="338"/>
    </location>
</feature>
<evidence type="ECO:0000256" key="7">
    <source>
        <dbReference type="ARBA" id="ARBA00023015"/>
    </source>
</evidence>
<organism evidence="14 15">
    <name type="scientific">Folsomia candida</name>
    <name type="common">Springtail</name>
    <dbReference type="NCBI Taxonomy" id="158441"/>
    <lineage>
        <taxon>Eukaryota</taxon>
        <taxon>Metazoa</taxon>
        <taxon>Ecdysozoa</taxon>
        <taxon>Arthropoda</taxon>
        <taxon>Hexapoda</taxon>
        <taxon>Collembola</taxon>
        <taxon>Entomobryomorpha</taxon>
        <taxon>Isotomoidea</taxon>
        <taxon>Isotomidae</taxon>
        <taxon>Proisotominae</taxon>
        <taxon>Folsomia</taxon>
    </lineage>
</organism>
<dbReference type="FunFam" id="3.30.160.60:FF:000100">
    <property type="entry name" value="Zinc finger 45-like"/>
    <property type="match status" value="1"/>
</dbReference>
<name>A0A226DYZ2_FOLCA</name>
<feature type="domain" description="C2H2-type" evidence="13">
    <location>
        <begin position="338"/>
        <end position="366"/>
    </location>
</feature>
<dbReference type="InterPro" id="IPR013087">
    <property type="entry name" value="Znf_C2H2_type"/>
</dbReference>
<dbReference type="GO" id="GO:0003690">
    <property type="term" value="F:double-stranded DNA binding"/>
    <property type="evidence" value="ECO:0007669"/>
    <property type="project" value="UniProtKB-ARBA"/>
</dbReference>
<evidence type="ECO:0000256" key="8">
    <source>
        <dbReference type="ARBA" id="ARBA00023125"/>
    </source>
</evidence>
<comment type="similarity">
    <text evidence="2">Belongs to the krueppel C2H2-type zinc-finger protein family.</text>
</comment>
<dbReference type="GO" id="GO:0005634">
    <property type="term" value="C:nucleus"/>
    <property type="evidence" value="ECO:0007669"/>
    <property type="project" value="UniProtKB-SubCell"/>
</dbReference>
<evidence type="ECO:0000256" key="12">
    <source>
        <dbReference type="SAM" id="MobiDB-lite"/>
    </source>
</evidence>
<dbReference type="OMA" id="KTYICET"/>
<evidence type="ECO:0000313" key="14">
    <source>
        <dbReference type="EMBL" id="OXA49911.1"/>
    </source>
</evidence>
<keyword evidence="5 11" id="KW-0863">Zinc-finger</keyword>
<keyword evidence="9" id="KW-0804">Transcription</keyword>
<dbReference type="OrthoDB" id="3561125at2759"/>
<evidence type="ECO:0000256" key="1">
    <source>
        <dbReference type="ARBA" id="ARBA00004123"/>
    </source>
</evidence>
<keyword evidence="10" id="KW-0539">Nucleus</keyword>
<keyword evidence="4" id="KW-0677">Repeat</keyword>
<dbReference type="FunFam" id="3.30.160.60:FF:001370">
    <property type="entry name" value="Zinc finger protein"/>
    <property type="match status" value="1"/>
</dbReference>
<dbReference type="Pfam" id="PF00096">
    <property type="entry name" value="zf-C2H2"/>
    <property type="match status" value="6"/>
</dbReference>
<evidence type="ECO:0000313" key="15">
    <source>
        <dbReference type="Proteomes" id="UP000198287"/>
    </source>
</evidence>
<dbReference type="Proteomes" id="UP000198287">
    <property type="component" value="Unassembled WGS sequence"/>
</dbReference>
<dbReference type="InterPro" id="IPR036236">
    <property type="entry name" value="Znf_C2H2_sf"/>
</dbReference>
<keyword evidence="7" id="KW-0805">Transcription regulation</keyword>
<evidence type="ECO:0000256" key="4">
    <source>
        <dbReference type="ARBA" id="ARBA00022737"/>
    </source>
</evidence>
<comment type="subcellular location">
    <subcellularLocation>
        <location evidence="1">Nucleus</location>
    </subcellularLocation>
</comment>
<keyword evidence="6" id="KW-0862">Zinc</keyword>
<feature type="compositionally biased region" description="Basic residues" evidence="12">
    <location>
        <begin position="134"/>
        <end position="145"/>
    </location>
</feature>
<dbReference type="PROSITE" id="PS50157">
    <property type="entry name" value="ZINC_FINGER_C2H2_2"/>
    <property type="match status" value="5"/>
</dbReference>
<dbReference type="EMBL" id="LNIX01000010">
    <property type="protein sequence ID" value="OXA49911.1"/>
    <property type="molecule type" value="Genomic_DNA"/>
</dbReference>
<keyword evidence="8" id="KW-0238">DNA-binding</keyword>
<feature type="region of interest" description="Disordered" evidence="12">
    <location>
        <begin position="93"/>
        <end position="221"/>
    </location>
</feature>
<keyword evidence="15" id="KW-1185">Reference proteome</keyword>
<dbReference type="SUPFAM" id="SSF57667">
    <property type="entry name" value="beta-beta-alpha zinc fingers"/>
    <property type="match status" value="4"/>
</dbReference>
<dbReference type="GO" id="GO:0008270">
    <property type="term" value="F:zinc ion binding"/>
    <property type="evidence" value="ECO:0007669"/>
    <property type="project" value="UniProtKB-KW"/>
</dbReference>
<dbReference type="PROSITE" id="PS00028">
    <property type="entry name" value="ZINC_FINGER_C2H2_1"/>
    <property type="match status" value="5"/>
</dbReference>
<evidence type="ECO:0000256" key="2">
    <source>
        <dbReference type="ARBA" id="ARBA00006991"/>
    </source>
</evidence>
<evidence type="ECO:0000256" key="9">
    <source>
        <dbReference type="ARBA" id="ARBA00023163"/>
    </source>
</evidence>
<feature type="compositionally biased region" description="Basic and acidic residues" evidence="12">
    <location>
        <begin position="112"/>
        <end position="125"/>
    </location>
</feature>
<dbReference type="PANTHER" id="PTHR24379">
    <property type="entry name" value="KRAB AND ZINC FINGER DOMAIN-CONTAINING"/>
    <property type="match status" value="1"/>
</dbReference>
<comment type="caution">
    <text evidence="14">The sequence shown here is derived from an EMBL/GenBank/DDBJ whole genome shotgun (WGS) entry which is preliminary data.</text>
</comment>
<reference evidence="14 15" key="1">
    <citation type="submission" date="2015-12" db="EMBL/GenBank/DDBJ databases">
        <title>The genome of Folsomia candida.</title>
        <authorList>
            <person name="Faddeeva A."/>
            <person name="Derks M.F."/>
            <person name="Anvar Y."/>
            <person name="Smit S."/>
            <person name="Van Straalen N."/>
            <person name="Roelofs D."/>
        </authorList>
    </citation>
    <scope>NUCLEOTIDE SEQUENCE [LARGE SCALE GENOMIC DNA]</scope>
    <source>
        <strain evidence="14 15">VU population</strain>
        <tissue evidence="14">Whole body</tissue>
    </source>
</reference>
<feature type="compositionally biased region" description="Low complexity" evidence="12">
    <location>
        <begin position="180"/>
        <end position="194"/>
    </location>
</feature>
<protein>
    <submittedName>
        <fullName evidence="14">Zinc finger and BTB domain-containing protein 48</fullName>
    </submittedName>
</protein>
<evidence type="ECO:0000256" key="6">
    <source>
        <dbReference type="ARBA" id="ARBA00022833"/>
    </source>
</evidence>
<feature type="compositionally biased region" description="Basic and acidic residues" evidence="12">
    <location>
        <begin position="204"/>
        <end position="221"/>
    </location>
</feature>
<feature type="domain" description="C2H2-type" evidence="13">
    <location>
        <begin position="367"/>
        <end position="394"/>
    </location>
</feature>
<evidence type="ECO:0000256" key="11">
    <source>
        <dbReference type="PROSITE-ProRule" id="PRU00042"/>
    </source>
</evidence>
<accession>A0A226DYZ2</accession>
<dbReference type="PANTHER" id="PTHR24379:SF121">
    <property type="entry name" value="C2H2-TYPE DOMAIN-CONTAINING PROTEIN"/>
    <property type="match status" value="1"/>
</dbReference>
<feature type="domain" description="C2H2-type" evidence="13">
    <location>
        <begin position="254"/>
        <end position="281"/>
    </location>
</feature>
<dbReference type="Gene3D" id="3.30.160.60">
    <property type="entry name" value="Classic Zinc Finger"/>
    <property type="match status" value="5"/>
</dbReference>
<evidence type="ECO:0000256" key="10">
    <source>
        <dbReference type="ARBA" id="ARBA00023242"/>
    </source>
</evidence>
<keyword evidence="3" id="KW-0479">Metal-binding</keyword>
<gene>
    <name evidence="14" type="ORF">Fcan01_15567</name>
</gene>
<dbReference type="SMART" id="SM00355">
    <property type="entry name" value="ZnF_C2H2"/>
    <property type="match status" value="6"/>
</dbReference>
<feature type="compositionally biased region" description="Polar residues" evidence="12">
    <location>
        <begin position="161"/>
        <end position="172"/>
    </location>
</feature>
<evidence type="ECO:0000256" key="3">
    <source>
        <dbReference type="ARBA" id="ARBA00022723"/>
    </source>
</evidence>